<dbReference type="Pfam" id="PF00171">
    <property type="entry name" value="Aldedh"/>
    <property type="match status" value="1"/>
</dbReference>
<evidence type="ECO:0000256" key="1">
    <source>
        <dbReference type="ARBA" id="ARBA00023002"/>
    </source>
</evidence>
<dbReference type="RefSeq" id="WP_337109292.1">
    <property type="nucleotide sequence ID" value="NZ_JAPYKS010000043.1"/>
</dbReference>
<feature type="domain" description="Aldehyde dehydrogenase" evidence="4">
    <location>
        <begin position="25"/>
        <end position="485"/>
    </location>
</feature>
<evidence type="ECO:0000256" key="2">
    <source>
        <dbReference type="PROSITE-ProRule" id="PRU10007"/>
    </source>
</evidence>
<dbReference type="Proteomes" id="UP001387293">
    <property type="component" value="Unassembled WGS sequence"/>
</dbReference>
<name>A0ABU8L4N7_9HYPH</name>
<reference evidence="5 6" key="1">
    <citation type="submission" date="2022-12" db="EMBL/GenBank/DDBJ databases">
        <authorList>
            <person name="Muema E."/>
        </authorList>
    </citation>
    <scope>NUCLEOTIDE SEQUENCE [LARGE SCALE GENOMIC DNA]</scope>
    <source>
        <strain evidence="6">1326</strain>
    </source>
</reference>
<dbReference type="InterPro" id="IPR016162">
    <property type="entry name" value="Ald_DH_N"/>
</dbReference>
<evidence type="ECO:0000313" key="6">
    <source>
        <dbReference type="Proteomes" id="UP001387293"/>
    </source>
</evidence>
<dbReference type="InterPro" id="IPR016163">
    <property type="entry name" value="Ald_DH_C"/>
</dbReference>
<evidence type="ECO:0000259" key="4">
    <source>
        <dbReference type="Pfam" id="PF00171"/>
    </source>
</evidence>
<evidence type="ECO:0000313" key="5">
    <source>
        <dbReference type="EMBL" id="MEI9412947.1"/>
    </source>
</evidence>
<keyword evidence="6" id="KW-1185">Reference proteome</keyword>
<accession>A0ABU8L4N7</accession>
<comment type="caution">
    <text evidence="5">The sequence shown here is derived from an EMBL/GenBank/DDBJ whole genome shotgun (WGS) entry which is preliminary data.</text>
</comment>
<dbReference type="Gene3D" id="3.40.309.10">
    <property type="entry name" value="Aldehyde Dehydrogenase, Chain A, domain 2"/>
    <property type="match status" value="1"/>
</dbReference>
<dbReference type="EMBL" id="JAPYKS010000043">
    <property type="protein sequence ID" value="MEI9412947.1"/>
    <property type="molecule type" value="Genomic_DNA"/>
</dbReference>
<evidence type="ECO:0000256" key="3">
    <source>
        <dbReference type="RuleBase" id="RU003345"/>
    </source>
</evidence>
<sequence>MTVRTYSRTDLIDPLPSRHFIDGRWRESADGRTFETIDPSTEAVLAVVARGAAGDIDAAVRAAHRALHGDWRGLSPAERGRLLFELADLLETDAERFALLETLDVGKPVKEALGDIRGVCATLRYNAGAADKMEGATIPLGRDVVDFTMLEPIGVTGHIVPWNYPLGMVARSVAPALAAGCTVVIKPAEQSPLTALAFAELCQRAGLPDGVVNVVAGFGEDAGAALVSHPLVRGVTFTGSVETGRKIYAGAAQGLKPVVLELGGKNPMVVFEDADLERAALDALDGAFGNSGQVCSSSSRFLLHRSIREEFLDRLAAGAAKLTVGRGLDNCDLGPLVSKEQNAKVRSYLDQGRASGATVRLGGGRPKGLETGYFIEPTIFDGVDPASALAREEIFGPVAVALSFDTADEALAMTNGLGFGLVAGVYSRDISRALTFARDVEAGSVWINGWFIGGVQAPTGGIKESGVGRERGLPGIRNYLSIKNIGIRL</sequence>
<dbReference type="InterPro" id="IPR016161">
    <property type="entry name" value="Ald_DH/histidinol_DH"/>
</dbReference>
<proteinExistence type="inferred from homology"/>
<dbReference type="PANTHER" id="PTHR11699">
    <property type="entry name" value="ALDEHYDE DEHYDROGENASE-RELATED"/>
    <property type="match status" value="1"/>
</dbReference>
<protein>
    <submittedName>
        <fullName evidence="5">Aldehyde dehydrogenase family protein</fullName>
    </submittedName>
</protein>
<dbReference type="PROSITE" id="PS00687">
    <property type="entry name" value="ALDEHYDE_DEHYDR_GLU"/>
    <property type="match status" value="1"/>
</dbReference>
<organism evidence="5 6">
    <name type="scientific">Mesorhizobium salmacidum</name>
    <dbReference type="NCBI Taxonomy" id="3015171"/>
    <lineage>
        <taxon>Bacteria</taxon>
        <taxon>Pseudomonadati</taxon>
        <taxon>Pseudomonadota</taxon>
        <taxon>Alphaproteobacteria</taxon>
        <taxon>Hyphomicrobiales</taxon>
        <taxon>Phyllobacteriaceae</taxon>
        <taxon>Mesorhizobium</taxon>
    </lineage>
</organism>
<feature type="active site" evidence="2">
    <location>
        <position position="261"/>
    </location>
</feature>
<dbReference type="SUPFAM" id="SSF53720">
    <property type="entry name" value="ALDH-like"/>
    <property type="match status" value="1"/>
</dbReference>
<dbReference type="InterPro" id="IPR015590">
    <property type="entry name" value="Aldehyde_DH_dom"/>
</dbReference>
<comment type="similarity">
    <text evidence="3">Belongs to the aldehyde dehydrogenase family.</text>
</comment>
<keyword evidence="1 3" id="KW-0560">Oxidoreductase</keyword>
<dbReference type="InterPro" id="IPR029510">
    <property type="entry name" value="Ald_DH_CS_GLU"/>
</dbReference>
<dbReference type="Gene3D" id="3.40.605.10">
    <property type="entry name" value="Aldehyde Dehydrogenase, Chain A, domain 1"/>
    <property type="match status" value="1"/>
</dbReference>
<gene>
    <name evidence="5" type="ORF">O7A60_30000</name>
</gene>